<evidence type="ECO:0000313" key="2">
    <source>
        <dbReference type="WBParaSite" id="PS1159_v2.g9192.t1"/>
    </source>
</evidence>
<protein>
    <submittedName>
        <fullName evidence="2">Uncharacterized protein</fullName>
    </submittedName>
</protein>
<proteinExistence type="predicted"/>
<evidence type="ECO:0000313" key="1">
    <source>
        <dbReference type="Proteomes" id="UP000887580"/>
    </source>
</evidence>
<reference evidence="2" key="1">
    <citation type="submission" date="2022-11" db="UniProtKB">
        <authorList>
            <consortium name="WormBaseParasite"/>
        </authorList>
    </citation>
    <scope>IDENTIFICATION</scope>
</reference>
<sequence length="195" mass="22019">MDATFDIINESKNLDFKDINSEKNVRFNNSVEVCVFEIDAYERRFKKGKIGNGILLKITRKVNKISHAIFHSHASKTTENREFCSAFSIKCTSSPPKIEIPFTDNYQTSNPQCDQSNTLSSSNAEVENQKHPCNFSNSFINKNNATINSTLNTNERNDYMQNSQSCNSSINDFHSNIFQNSLNSNVSGSILQCHA</sequence>
<organism evidence="1 2">
    <name type="scientific">Panagrolaimus sp. PS1159</name>
    <dbReference type="NCBI Taxonomy" id="55785"/>
    <lineage>
        <taxon>Eukaryota</taxon>
        <taxon>Metazoa</taxon>
        <taxon>Ecdysozoa</taxon>
        <taxon>Nematoda</taxon>
        <taxon>Chromadorea</taxon>
        <taxon>Rhabditida</taxon>
        <taxon>Tylenchina</taxon>
        <taxon>Panagrolaimomorpha</taxon>
        <taxon>Panagrolaimoidea</taxon>
        <taxon>Panagrolaimidae</taxon>
        <taxon>Panagrolaimus</taxon>
    </lineage>
</organism>
<accession>A0AC35GVM8</accession>
<name>A0AC35GVM8_9BILA</name>
<dbReference type="WBParaSite" id="PS1159_v2.g9192.t1">
    <property type="protein sequence ID" value="PS1159_v2.g9192.t1"/>
    <property type="gene ID" value="PS1159_v2.g9192"/>
</dbReference>
<dbReference type="Proteomes" id="UP000887580">
    <property type="component" value="Unplaced"/>
</dbReference>